<dbReference type="InterPro" id="IPR027469">
    <property type="entry name" value="Cation_efflux_TMD_sf"/>
</dbReference>
<name>A0A7W4UMK4_9MICO</name>
<evidence type="ECO:0000256" key="3">
    <source>
        <dbReference type="ARBA" id="ARBA00022692"/>
    </source>
</evidence>
<keyword evidence="9" id="KW-1185">Reference proteome</keyword>
<evidence type="ECO:0000259" key="7">
    <source>
        <dbReference type="Pfam" id="PF01545"/>
    </source>
</evidence>
<dbReference type="InterPro" id="IPR050291">
    <property type="entry name" value="CDF_Transporter"/>
</dbReference>
<dbReference type="InterPro" id="IPR058533">
    <property type="entry name" value="Cation_efflux_TM"/>
</dbReference>
<dbReference type="PANTHER" id="PTHR43840">
    <property type="entry name" value="MITOCHONDRIAL METAL TRANSPORTER 1-RELATED"/>
    <property type="match status" value="1"/>
</dbReference>
<sequence length="176" mass="19431">MTPVIMGRIKLRYAEQLSDKVLRADADMNKADWLTGLATAVGVLGIGLGFWWADAVAALVVSISISKDGWDNTANAIRDLMDTRPTTFDNSEVDPVIAKVNAAVMDDPRVVGVQTRARDEGHVLHLEVFVQVDRLVVEVAWLEELERRCNEVDWRAGDVVVTVTTEPHPVADARLE</sequence>
<proteinExistence type="predicted"/>
<dbReference type="Proteomes" id="UP000545286">
    <property type="component" value="Unassembled WGS sequence"/>
</dbReference>
<dbReference type="PANTHER" id="PTHR43840:SF15">
    <property type="entry name" value="MITOCHONDRIAL METAL TRANSPORTER 1-RELATED"/>
    <property type="match status" value="1"/>
</dbReference>
<keyword evidence="4 6" id="KW-1133">Transmembrane helix</keyword>
<dbReference type="GO" id="GO:0008324">
    <property type="term" value="F:monoatomic cation transmembrane transporter activity"/>
    <property type="evidence" value="ECO:0007669"/>
    <property type="project" value="InterPro"/>
</dbReference>
<organism evidence="8 9">
    <name type="scientific">Pseudoclavibacter helvolus</name>
    <dbReference type="NCBI Taxonomy" id="255205"/>
    <lineage>
        <taxon>Bacteria</taxon>
        <taxon>Bacillati</taxon>
        <taxon>Actinomycetota</taxon>
        <taxon>Actinomycetes</taxon>
        <taxon>Micrococcales</taxon>
        <taxon>Microbacteriaceae</taxon>
        <taxon>Pseudoclavibacter</taxon>
    </lineage>
</organism>
<accession>A0A7W4UMK4</accession>
<evidence type="ECO:0000256" key="5">
    <source>
        <dbReference type="ARBA" id="ARBA00023136"/>
    </source>
</evidence>
<dbReference type="EMBL" id="JACHWJ010000001">
    <property type="protein sequence ID" value="MBB2956622.1"/>
    <property type="molecule type" value="Genomic_DNA"/>
</dbReference>
<evidence type="ECO:0000256" key="1">
    <source>
        <dbReference type="ARBA" id="ARBA00004141"/>
    </source>
</evidence>
<dbReference type="GO" id="GO:0016020">
    <property type="term" value="C:membrane"/>
    <property type="evidence" value="ECO:0007669"/>
    <property type="project" value="UniProtKB-SubCell"/>
</dbReference>
<keyword evidence="5 6" id="KW-0472">Membrane</keyword>
<evidence type="ECO:0000256" key="2">
    <source>
        <dbReference type="ARBA" id="ARBA00022448"/>
    </source>
</evidence>
<evidence type="ECO:0000256" key="4">
    <source>
        <dbReference type="ARBA" id="ARBA00022989"/>
    </source>
</evidence>
<evidence type="ECO:0000313" key="9">
    <source>
        <dbReference type="Proteomes" id="UP000545286"/>
    </source>
</evidence>
<dbReference type="SUPFAM" id="SSF161111">
    <property type="entry name" value="Cation efflux protein transmembrane domain-like"/>
    <property type="match status" value="1"/>
</dbReference>
<keyword evidence="3 6" id="KW-0812">Transmembrane</keyword>
<dbReference type="Gene3D" id="1.20.1510.10">
    <property type="entry name" value="Cation efflux protein transmembrane domain"/>
    <property type="match status" value="1"/>
</dbReference>
<comment type="caution">
    <text evidence="8">The sequence shown here is derived from an EMBL/GenBank/DDBJ whole genome shotgun (WGS) entry which is preliminary data.</text>
</comment>
<dbReference type="Pfam" id="PF01545">
    <property type="entry name" value="Cation_efflux"/>
    <property type="match status" value="1"/>
</dbReference>
<feature type="transmembrane region" description="Helical" evidence="6">
    <location>
        <begin position="33"/>
        <end position="53"/>
    </location>
</feature>
<dbReference type="AlphaFoldDB" id="A0A7W4UMK4"/>
<evidence type="ECO:0000313" key="8">
    <source>
        <dbReference type="EMBL" id="MBB2956622.1"/>
    </source>
</evidence>
<reference evidence="8 9" key="1">
    <citation type="submission" date="2020-08" db="EMBL/GenBank/DDBJ databases">
        <title>Sequencing the genomes of 1000 actinobacteria strains.</title>
        <authorList>
            <person name="Klenk H.-P."/>
        </authorList>
    </citation>
    <scope>NUCLEOTIDE SEQUENCE [LARGE SCALE GENOMIC DNA]</scope>
    <source>
        <strain evidence="8 9">DSM 20419</strain>
    </source>
</reference>
<protein>
    <submittedName>
        <fullName evidence="8">Divalent metal cation (Fe/Co/Zn/Cd) transporter</fullName>
    </submittedName>
</protein>
<keyword evidence="2" id="KW-0813">Transport</keyword>
<comment type="subcellular location">
    <subcellularLocation>
        <location evidence="1">Membrane</location>
        <topology evidence="1">Multi-pass membrane protein</topology>
    </subcellularLocation>
</comment>
<gene>
    <name evidence="8" type="ORF">FHX72_000734</name>
</gene>
<feature type="domain" description="Cation efflux protein transmembrane" evidence="7">
    <location>
        <begin position="11"/>
        <end position="81"/>
    </location>
</feature>
<evidence type="ECO:0000256" key="6">
    <source>
        <dbReference type="SAM" id="Phobius"/>
    </source>
</evidence>
<dbReference type="RefSeq" id="WP_068482320.1">
    <property type="nucleotide sequence ID" value="NZ_CZJS01000128.1"/>
</dbReference>